<feature type="compositionally biased region" description="Basic and acidic residues" evidence="11">
    <location>
        <begin position="220"/>
        <end position="230"/>
    </location>
</feature>
<reference evidence="13" key="1">
    <citation type="submission" date="2007-04" db="EMBL/GenBank/DDBJ databases">
        <title>Annotation of Pediculus humanus corporis strain USDA.</title>
        <authorList>
            <person name="Kirkness E."/>
            <person name="Hannick L."/>
            <person name="Hass B."/>
            <person name="Bruggner R."/>
            <person name="Lawson D."/>
            <person name="Bidwell S."/>
            <person name="Joardar V."/>
            <person name="Caler E."/>
            <person name="Walenz B."/>
            <person name="Inman J."/>
            <person name="Schobel S."/>
            <person name="Galinsky K."/>
            <person name="Amedeo P."/>
            <person name="Strausberg R."/>
        </authorList>
    </citation>
    <scope>NUCLEOTIDE SEQUENCE</scope>
    <source>
        <strain evidence="13">USDA</strain>
    </source>
</reference>
<dbReference type="CDD" id="cd00171">
    <property type="entry name" value="Sec7"/>
    <property type="match status" value="1"/>
</dbReference>
<dbReference type="InterPro" id="IPR032691">
    <property type="entry name" value="Mon2/Sec7/BIG1-like_HUS"/>
</dbReference>
<evidence type="ECO:0000256" key="11">
    <source>
        <dbReference type="SAM" id="MobiDB-lite"/>
    </source>
</evidence>
<evidence type="ECO:0000256" key="6">
    <source>
        <dbReference type="ARBA" id="ARBA00022553"/>
    </source>
</evidence>
<dbReference type="Gene3D" id="1.10.220.20">
    <property type="match status" value="1"/>
</dbReference>
<dbReference type="CTD" id="8240165"/>
<feature type="region of interest" description="Disordered" evidence="11">
    <location>
        <begin position="1507"/>
        <end position="1536"/>
    </location>
</feature>
<dbReference type="GO" id="GO:0032012">
    <property type="term" value="P:regulation of ARF protein signal transduction"/>
    <property type="evidence" value="ECO:0007669"/>
    <property type="project" value="InterPro"/>
</dbReference>
<keyword evidence="7" id="KW-0344">Guanine-nucleotide releasing factor</keyword>
<evidence type="ECO:0000256" key="2">
    <source>
        <dbReference type="ARBA" id="ARBA00004556"/>
    </source>
</evidence>
<dbReference type="GO" id="GO:0048471">
    <property type="term" value="C:perinuclear region of cytoplasm"/>
    <property type="evidence" value="ECO:0007669"/>
    <property type="project" value="UniProtKB-SubCell"/>
</dbReference>
<evidence type="ECO:0000256" key="8">
    <source>
        <dbReference type="ARBA" id="ARBA00022927"/>
    </source>
</evidence>
<evidence type="ECO:0000259" key="12">
    <source>
        <dbReference type="PROSITE" id="PS50190"/>
    </source>
</evidence>
<dbReference type="SUPFAM" id="SSF48371">
    <property type="entry name" value="ARM repeat"/>
    <property type="match status" value="2"/>
</dbReference>
<dbReference type="GO" id="GO:0005794">
    <property type="term" value="C:Golgi apparatus"/>
    <property type="evidence" value="ECO:0007669"/>
    <property type="project" value="UniProtKB-SubCell"/>
</dbReference>
<dbReference type="EMBL" id="AAZO01002228">
    <property type="status" value="NOT_ANNOTATED_CDS"/>
    <property type="molecule type" value="Genomic_DNA"/>
</dbReference>
<dbReference type="FunFam" id="1.10.220.20:FF:000002">
    <property type="entry name" value="Brefeldin A-inhibited guanine nucleotide-exchange protein 1"/>
    <property type="match status" value="1"/>
</dbReference>
<accession>E0VGS6</accession>
<dbReference type="InterPro" id="IPR032629">
    <property type="entry name" value="DCB_dom"/>
</dbReference>
<dbReference type="GO" id="GO:0016020">
    <property type="term" value="C:membrane"/>
    <property type="evidence" value="ECO:0007669"/>
    <property type="project" value="UniProtKB-SubCell"/>
</dbReference>
<evidence type="ECO:0000313" key="15">
    <source>
        <dbReference type="Proteomes" id="UP000009046"/>
    </source>
</evidence>
<dbReference type="KEGG" id="phu:Phum_PHUM191910"/>
<feature type="compositionally biased region" description="Low complexity" evidence="11">
    <location>
        <begin position="238"/>
        <end position="254"/>
    </location>
</feature>
<evidence type="ECO:0000256" key="3">
    <source>
        <dbReference type="ARBA" id="ARBA00004601"/>
    </source>
</evidence>
<reference evidence="14" key="3">
    <citation type="submission" date="2020-05" db="UniProtKB">
        <authorList>
            <consortium name="EnsemblMetazoa"/>
        </authorList>
    </citation>
    <scope>IDENTIFICATION</scope>
    <source>
        <strain evidence="14">USDA</strain>
    </source>
</reference>
<dbReference type="OrthoDB" id="18431at2759"/>
<dbReference type="VEuPathDB" id="VectorBase:PHUM191910"/>
<feature type="compositionally biased region" description="Low complexity" evidence="11">
    <location>
        <begin position="1510"/>
        <end position="1527"/>
    </location>
</feature>
<dbReference type="SUPFAM" id="SSF48425">
    <property type="entry name" value="Sec7 domain"/>
    <property type="match status" value="1"/>
</dbReference>
<gene>
    <name evidence="14" type="primary">8240165</name>
    <name evidence="13" type="ORF">Phum_PHUM191910</name>
</gene>
<keyword evidence="10" id="KW-0472">Membrane</keyword>
<name>E0VGS6_PEDHC</name>
<dbReference type="OMA" id="EVMCAYI"/>
<keyword evidence="8" id="KW-0653">Protein transport</keyword>
<evidence type="ECO:0000256" key="9">
    <source>
        <dbReference type="ARBA" id="ARBA00023034"/>
    </source>
</evidence>
<dbReference type="Pfam" id="PF16213">
    <property type="entry name" value="DCB"/>
    <property type="match status" value="1"/>
</dbReference>
<organism>
    <name type="scientific">Pediculus humanus subsp. corporis</name>
    <name type="common">Body louse</name>
    <dbReference type="NCBI Taxonomy" id="121224"/>
    <lineage>
        <taxon>Eukaryota</taxon>
        <taxon>Metazoa</taxon>
        <taxon>Ecdysozoa</taxon>
        <taxon>Arthropoda</taxon>
        <taxon>Hexapoda</taxon>
        <taxon>Insecta</taxon>
        <taxon>Pterygota</taxon>
        <taxon>Neoptera</taxon>
        <taxon>Paraneoptera</taxon>
        <taxon>Psocodea</taxon>
        <taxon>Troctomorpha</taxon>
        <taxon>Phthiraptera</taxon>
        <taxon>Anoplura</taxon>
        <taxon>Pediculidae</taxon>
        <taxon>Pediculus</taxon>
    </lineage>
</organism>
<dbReference type="HOGENOM" id="CLU_000691_1_2_1"/>
<evidence type="ECO:0000256" key="1">
    <source>
        <dbReference type="ARBA" id="ARBA00004370"/>
    </source>
</evidence>
<dbReference type="InterPro" id="IPR035999">
    <property type="entry name" value="Sec7_dom_sf"/>
</dbReference>
<dbReference type="PANTHER" id="PTHR10663:SF375">
    <property type="entry name" value="LD29171P"/>
    <property type="match status" value="1"/>
</dbReference>
<feature type="region of interest" description="Disordered" evidence="11">
    <location>
        <begin position="604"/>
        <end position="624"/>
    </location>
</feature>
<dbReference type="STRING" id="121224.E0VGS6"/>
<keyword evidence="4" id="KW-0813">Transport</keyword>
<evidence type="ECO:0000313" key="13">
    <source>
        <dbReference type="EMBL" id="EEB12582.1"/>
    </source>
</evidence>
<dbReference type="Gene3D" id="1.10.1000.11">
    <property type="entry name" value="Arf Nucleotide-binding Site Opener,domain 2"/>
    <property type="match status" value="1"/>
</dbReference>
<evidence type="ECO:0000256" key="5">
    <source>
        <dbReference type="ARBA" id="ARBA00022490"/>
    </source>
</evidence>
<evidence type="ECO:0000256" key="10">
    <source>
        <dbReference type="ARBA" id="ARBA00023136"/>
    </source>
</evidence>
<dbReference type="Pfam" id="PF09324">
    <property type="entry name" value="Sec7-like_HDS"/>
    <property type="match status" value="1"/>
</dbReference>
<feature type="region of interest" description="Disordered" evidence="11">
    <location>
        <begin position="215"/>
        <end position="259"/>
    </location>
</feature>
<keyword evidence="9" id="KW-0333">Golgi apparatus</keyword>
<dbReference type="FunCoup" id="E0VGS6">
    <property type="interactions" value="2265"/>
</dbReference>
<dbReference type="EMBL" id="DS235151">
    <property type="protein sequence ID" value="EEB12582.1"/>
    <property type="molecule type" value="Genomic_DNA"/>
</dbReference>
<comment type="subcellular location">
    <subcellularLocation>
        <location evidence="2">Cytoplasm</location>
        <location evidence="2">Perinuclear region</location>
    </subcellularLocation>
    <subcellularLocation>
        <location evidence="3">Golgi apparatus</location>
        <location evidence="3">trans-Golgi network</location>
    </subcellularLocation>
    <subcellularLocation>
        <location evidence="1">Membrane</location>
    </subcellularLocation>
</comment>
<dbReference type="PROSITE" id="PS50190">
    <property type="entry name" value="SEC7"/>
    <property type="match status" value="1"/>
</dbReference>
<keyword evidence="15" id="KW-1185">Reference proteome</keyword>
<dbReference type="Pfam" id="PF12783">
    <property type="entry name" value="Sec7-like_HUS"/>
    <property type="match status" value="1"/>
</dbReference>
<dbReference type="PANTHER" id="PTHR10663">
    <property type="entry name" value="GUANYL-NUCLEOTIDE EXCHANGE FACTOR"/>
    <property type="match status" value="1"/>
</dbReference>
<dbReference type="InterPro" id="IPR016024">
    <property type="entry name" value="ARM-type_fold"/>
</dbReference>
<dbReference type="GeneID" id="8240165"/>
<keyword evidence="6" id="KW-0597">Phosphoprotein</keyword>
<dbReference type="InterPro" id="IPR000904">
    <property type="entry name" value="Sec7_dom"/>
</dbReference>
<evidence type="ECO:0000256" key="4">
    <source>
        <dbReference type="ARBA" id="ARBA00022448"/>
    </source>
</evidence>
<dbReference type="InterPro" id="IPR023394">
    <property type="entry name" value="Sec7_C_sf"/>
</dbReference>
<dbReference type="Proteomes" id="UP000009046">
    <property type="component" value="Unassembled WGS sequence"/>
</dbReference>
<protein>
    <submittedName>
        <fullName evidence="13">Brefeldin A-inhibited guanine nucleotide-exchange protein, putative</fullName>
    </submittedName>
</protein>
<reference evidence="13" key="2">
    <citation type="submission" date="2007-04" db="EMBL/GenBank/DDBJ databases">
        <title>The genome of the human body louse.</title>
        <authorList>
            <consortium name="The Human Body Louse Genome Consortium"/>
            <person name="Kirkness E."/>
            <person name="Walenz B."/>
            <person name="Hass B."/>
            <person name="Bruggner R."/>
            <person name="Strausberg R."/>
        </authorList>
    </citation>
    <scope>NUCLEOTIDE SEQUENCE</scope>
    <source>
        <strain evidence="13">USDA</strain>
    </source>
</reference>
<dbReference type="Pfam" id="PF01369">
    <property type="entry name" value="Sec7"/>
    <property type="match status" value="1"/>
</dbReference>
<proteinExistence type="predicted"/>
<feature type="domain" description="SEC7" evidence="12">
    <location>
        <begin position="632"/>
        <end position="821"/>
    </location>
</feature>
<feature type="compositionally biased region" description="Polar residues" evidence="11">
    <location>
        <begin position="604"/>
        <end position="623"/>
    </location>
</feature>
<sequence>MQTSDKTKEMFIVRALEKILADKDIKKSHHSQLKRACEVALEEIKAELKNSSESNAASSALPLPKKDTTTVTAEKYFLPFELVCQSKSSRIVVTALDCLQKLIAYGHLTGNVPDSTTQKKFLIDRIVDTICSCFTGPATDDGVQLQIIKALLTVVTSQHVQVHQKTLLNAVKTCYNIYLASKNLVNQTTARATLTQMLNVIFTRMENQALEEQYKNNNQKSDDSNRDKKQSFVNSNKTNSNEIQSSSSSSTEGISKTDDKITENGIANSLDVDVKKEDVVSAATNSFDEFPTSEEAFDESVAEKKSDSDIIKEVLNKIITDVESICENGSDTLSVPSGQSEDMNSIENDQSSLPKFTHVLQIDAFLVFRSLCLLSMKSLPEGIPDPKSHELRSKILSLHLLLSILQGAGPVFRSNEKFITTIKSYLCVALSNNGVSNVPEVFELSLSIFLALLSNFKLHLKKQIEVFFKEIFLNILETSSSSFEHKWMVIQALTRICADAQSVVDIYVNYDCDLTAANLFERLVNDLSKIAQGRQAFELGATPNQEKSMRIRGLECLVSILKCMVEWSRDLYINPNSQSVLGAADKHATSQDVDSIPSQGIKSESLKSFGSTNSLNSAESSVNKEIPDTPQQFEVLKHQKEIWETGIEMFNRKPKKGIKYLQDHKLLSENLIEIANWLINNDRLDKTAIGDFLGDNDDFSKAVMYFYVDLLNFKDKDLVSALRQFLEGFRLPGEAQKIDRLMEKFASRYCECNPNNGLFSSADTAYVLAYSIIMLTTDLHSPQVKSKMTKEQYIKLNRGISDSKDLPEEYLSEIYDEIAGHEIKMKGNISKPGKQVISSEKKRRVIWNMEMEMISSTAKNLMESVSHVQAPFTTAKHLEHVRPMFKMAWTPFLAAFSVGLQDCDDPEIALLCLDGIRCAIRIACIFQMKLERNAYVQALARFTLLTANSPITEMKSKNIDTIKTLITVAHTDGNYLGKSWLDIIKCISQLELAQLIGTGVRPQFLAGSTNKKDNHYSFHSSLENQTELKFSLNSLDPSVKESIGETSSQSVVVAVDRIFTGSTRLDGDAIVDFVVALCQMSVDELDNSTHPRMFSLQKIVEISYYNMGRIRLQWSRIWQVLGEHFNKVGCNANEDIAFFAVDSLRQLSMKFIEKGEFANFRFQKEFLRPFEVIMKKNRNPAIRDMVVRCIAQMVNSQAHNIRSGWKNIFSVFHLAASDQDGSIVELAFSTTGKIINELYQQYFAIMIDSFQDAVKCLSEFACNSNFPDISMESIRLIRTCAVFVNEKPNLFMEHVMEEGHQVAPEDRAWVRGWFPLLFELSCIVNRCKLDVRTRALTVLFEIVKTHGDAFKQHWWKDLFQVLFRIFDNMKLPELFTEKAEWMTTTCNHALYAIVDVFSQYFEMLGPMLLEDLYVQLLWCVQQDNEQLARSGTNCLENLVISNGSKFSNKIWDKTCQCVIDIFNSTVPSALLTWRPQNNQSDLDIINSKENSSKDVEKEIVPYPKPILKVSSNKSSSSSSSSSTSPSSADGGDDKNDQNKEQKLFSVLLIKCIVQLELIQTIDNIVFYPATSRKEDQENLALAQADLLHAEKGVVNEQQREEQGMYRNLSSKHLFLLVDCLLESHRFAKSFNSNHDQRNILWKAGFKGTVKPNLLKQETQSLACVLRILFKMYCDETRQEDWMKIQCKLIAVCKEALEYFLCLQSESHRDAWTCILLLVLTRIFKMNDERFGAHASSYYSLLCELMCFDLKPELRSVLRRFFLRIGPVFGITSGKGEKQNN</sequence>
<dbReference type="SMART" id="SM00222">
    <property type="entry name" value="Sec7"/>
    <property type="match status" value="1"/>
</dbReference>
<dbReference type="InterPro" id="IPR015403">
    <property type="entry name" value="Mon2/Sec7/BIG1-like_HDS"/>
</dbReference>
<dbReference type="GO" id="GO:0015031">
    <property type="term" value="P:protein transport"/>
    <property type="evidence" value="ECO:0007669"/>
    <property type="project" value="UniProtKB-KW"/>
</dbReference>
<dbReference type="RefSeq" id="XP_002425320.1">
    <property type="nucleotide sequence ID" value="XM_002425275.1"/>
</dbReference>
<evidence type="ECO:0000313" key="14">
    <source>
        <dbReference type="EnsemblMetazoa" id="PHUM191910-PA"/>
    </source>
</evidence>
<dbReference type="eggNOG" id="KOG0929">
    <property type="taxonomic scope" value="Eukaryota"/>
</dbReference>
<dbReference type="FunFam" id="1.25.10.10:FF:000143">
    <property type="entry name" value="ADP-ribosylation factor guanine nucleotide-exchange factor 2 (brefeldin A-inhibited)"/>
    <property type="match status" value="1"/>
</dbReference>
<keyword evidence="5" id="KW-0963">Cytoplasm</keyword>
<dbReference type="InterPro" id="IPR046455">
    <property type="entry name" value="Sec7/BIG1-like_C"/>
</dbReference>
<evidence type="ECO:0000256" key="7">
    <source>
        <dbReference type="ARBA" id="ARBA00022658"/>
    </source>
</evidence>
<dbReference type="Pfam" id="PF20252">
    <property type="entry name" value="BIG2_C"/>
    <property type="match status" value="1"/>
</dbReference>
<dbReference type="InParanoid" id="E0VGS6"/>
<dbReference type="EnsemblMetazoa" id="PHUM191910-RA">
    <property type="protein sequence ID" value="PHUM191910-PA"/>
    <property type="gene ID" value="PHUM191910"/>
</dbReference>
<dbReference type="FunFam" id="1.10.1000.11:FF:000003">
    <property type="entry name" value="Brefeldin A-inhibited guanine nucleotide-exchange protein 1"/>
    <property type="match status" value="1"/>
</dbReference>
<dbReference type="GO" id="GO:0005085">
    <property type="term" value="F:guanyl-nucleotide exchange factor activity"/>
    <property type="evidence" value="ECO:0007669"/>
    <property type="project" value="UniProtKB-KW"/>
</dbReference>